<dbReference type="Pfam" id="PF09133">
    <property type="entry name" value="SANTA"/>
    <property type="match status" value="1"/>
</dbReference>
<feature type="region of interest" description="Disordered" evidence="1">
    <location>
        <begin position="276"/>
        <end position="301"/>
    </location>
</feature>
<proteinExistence type="predicted"/>
<feature type="compositionally biased region" description="Polar residues" evidence="1">
    <location>
        <begin position="632"/>
        <end position="642"/>
    </location>
</feature>
<evidence type="ECO:0000259" key="2">
    <source>
        <dbReference type="Pfam" id="PF09133"/>
    </source>
</evidence>
<organism evidence="3 4">
    <name type="scientific">Turnera subulata</name>
    <dbReference type="NCBI Taxonomy" id="218843"/>
    <lineage>
        <taxon>Eukaryota</taxon>
        <taxon>Viridiplantae</taxon>
        <taxon>Streptophyta</taxon>
        <taxon>Embryophyta</taxon>
        <taxon>Tracheophyta</taxon>
        <taxon>Spermatophyta</taxon>
        <taxon>Magnoliopsida</taxon>
        <taxon>eudicotyledons</taxon>
        <taxon>Gunneridae</taxon>
        <taxon>Pentapetalae</taxon>
        <taxon>rosids</taxon>
        <taxon>fabids</taxon>
        <taxon>Malpighiales</taxon>
        <taxon>Passifloraceae</taxon>
        <taxon>Turnera</taxon>
    </lineage>
</organism>
<keyword evidence="4" id="KW-1185">Reference proteome</keyword>
<dbReference type="EMBL" id="JAKUCV010005049">
    <property type="protein sequence ID" value="KAJ4832892.1"/>
    <property type="molecule type" value="Genomic_DNA"/>
</dbReference>
<feature type="region of interest" description="Disordered" evidence="1">
    <location>
        <begin position="621"/>
        <end position="655"/>
    </location>
</feature>
<feature type="compositionally biased region" description="Polar residues" evidence="1">
    <location>
        <begin position="290"/>
        <end position="300"/>
    </location>
</feature>
<name>A0A9Q0J9C8_9ROSI</name>
<evidence type="ECO:0000313" key="4">
    <source>
        <dbReference type="Proteomes" id="UP001141552"/>
    </source>
</evidence>
<comment type="caution">
    <text evidence="3">The sequence shown here is derived from an EMBL/GenBank/DDBJ whole genome shotgun (WGS) entry which is preliminary data.</text>
</comment>
<dbReference type="Proteomes" id="UP001141552">
    <property type="component" value="Unassembled WGS sequence"/>
</dbReference>
<evidence type="ECO:0000256" key="1">
    <source>
        <dbReference type="SAM" id="MobiDB-lite"/>
    </source>
</evidence>
<protein>
    <recommendedName>
        <fullName evidence="2">SANTA domain-containing protein</fullName>
    </recommendedName>
</protein>
<feature type="compositionally biased region" description="Polar residues" evidence="1">
    <location>
        <begin position="695"/>
        <end position="712"/>
    </location>
</feature>
<feature type="domain" description="SANTA" evidence="2">
    <location>
        <begin position="62"/>
        <end position="154"/>
    </location>
</feature>
<dbReference type="PANTHER" id="PTHR35311:SF9">
    <property type="entry name" value="KINETOCHORE-ASSOCIATED PROTEIN KNL-2 HOMOLOG"/>
    <property type="match status" value="1"/>
</dbReference>
<dbReference type="InterPro" id="IPR015216">
    <property type="entry name" value="SANTA"/>
</dbReference>
<reference evidence="3" key="2">
    <citation type="journal article" date="2023" name="Plants (Basel)">
        <title>Annotation of the Turnera subulata (Passifloraceae) Draft Genome Reveals the S-Locus Evolved after the Divergence of Turneroideae from Passifloroideae in a Stepwise Manner.</title>
        <authorList>
            <person name="Henning P.M."/>
            <person name="Roalson E.H."/>
            <person name="Mir W."/>
            <person name="McCubbin A.G."/>
            <person name="Shore J.S."/>
        </authorList>
    </citation>
    <scope>NUCLEOTIDE SEQUENCE</scope>
    <source>
        <strain evidence="3">F60SS</strain>
    </source>
</reference>
<feature type="region of interest" description="Disordered" evidence="1">
    <location>
        <begin position="506"/>
        <end position="539"/>
    </location>
</feature>
<evidence type="ECO:0000313" key="3">
    <source>
        <dbReference type="EMBL" id="KAJ4832892.1"/>
    </source>
</evidence>
<dbReference type="OrthoDB" id="118550at2759"/>
<sequence length="841" mass="91741">MPFMLPTNPEIPLLPKTVPVTDPLHCHSLSIMAATPESDENAAKDGGEDDDTSSFSYFQRTVLLRDWWLIKAEDDNQEKRLAVAGFGPREQQALRMFRSAPIVKRYDTFNLETADGIAVILQGFINKTRTLESGFSPQVFNHFLFGFPHYWEDYVKKPLQEEACSSIEAGNNSGLSQSTKDRVITSPKDCSPISTQNKPESTCVDGHNSKDIEDSSCTLHIDHSEEPDVQIDGANLNYPVLGKSNASIHSNFQYNYLEDPAKCSISRDKCHFSFSESPDPAITGSKDSCPISTQNKPDSTSLDKHIGIEDYSPSQHIDDLEEMNVHINVTNLDFPVQGKSNLDTCSYIQISYLEDTGKCSITPKKSHSPFSGSPVKEIFTHKKNIASTNNPSSLTCHKDSVNLKEDGIALQAEPAENFPLGSSEMINGCESGKQSKKELLGVLRTKASATASLESITINNEVSEECLVPRSPDVGNINVLPVDSSLSNRTSGVAVASFAAKQTISKHKNKKEKEEKDVVQSGTTNMSPASLSPCLEPVSRSNGDNVIDEDSEPNFPLGNSNVLECSTNRAVDDVSEECLVPRSPDVGNINILPVDSSLSNRTSGVAITLLAAKQNISKHKNIQEKEEKDVVQSGTTNMSPASLSPGLEPVSRSNGDNVIDEDSEPNIPLGNSNVLEHSTNHAVDAKMCYRFQSGGEANTTPSNSQSRTNDSCRVSKDKQKQRSIARCSVKKKALISDHVEHLAGEKLNGDSLTTVLPREKVNLPDAMLKAARSLKNASGKSDSKEKRGQTGAEAAGSSRKRARRKISFDAHDRNITGIQGGLDTVKLSRGSRSEPQRRRRK</sequence>
<feature type="region of interest" description="Disordered" evidence="1">
    <location>
        <begin position="695"/>
        <end position="723"/>
    </location>
</feature>
<feature type="region of interest" description="Disordered" evidence="1">
    <location>
        <begin position="170"/>
        <end position="206"/>
    </location>
</feature>
<accession>A0A9Q0J9C8</accession>
<dbReference type="PANTHER" id="PTHR35311">
    <property type="entry name" value="KINETOCHORE-ASSOCIATED PROTEIN KNL-2 HOMOLOG"/>
    <property type="match status" value="1"/>
</dbReference>
<dbReference type="InterPro" id="IPR053090">
    <property type="entry name" value="Centromere_KNL-2_homolog"/>
</dbReference>
<dbReference type="AlphaFoldDB" id="A0A9Q0J9C8"/>
<reference evidence="3" key="1">
    <citation type="submission" date="2022-02" db="EMBL/GenBank/DDBJ databases">
        <authorList>
            <person name="Henning P.M."/>
            <person name="McCubbin A.G."/>
            <person name="Shore J.S."/>
        </authorList>
    </citation>
    <scope>NUCLEOTIDE SEQUENCE</scope>
    <source>
        <strain evidence="3">F60SS</strain>
        <tissue evidence="3">Leaves</tissue>
    </source>
</reference>
<feature type="compositionally biased region" description="Polar residues" evidence="1">
    <location>
        <begin position="520"/>
        <end position="530"/>
    </location>
</feature>
<feature type="compositionally biased region" description="Basic and acidic residues" evidence="1">
    <location>
        <begin position="621"/>
        <end position="630"/>
    </location>
</feature>
<feature type="compositionally biased region" description="Basic and acidic residues" evidence="1">
    <location>
        <begin position="831"/>
        <end position="841"/>
    </location>
</feature>
<gene>
    <name evidence="3" type="ORF">Tsubulata_026351</name>
</gene>
<feature type="region of interest" description="Disordered" evidence="1">
    <location>
        <begin position="773"/>
        <end position="841"/>
    </location>
</feature>